<evidence type="ECO:0000313" key="8">
    <source>
        <dbReference type="Proteomes" id="UP000295260"/>
    </source>
</evidence>
<keyword evidence="2" id="KW-1003">Cell membrane</keyword>
<evidence type="ECO:0000256" key="5">
    <source>
        <dbReference type="ARBA" id="ARBA00023136"/>
    </source>
</evidence>
<evidence type="ECO:0000256" key="6">
    <source>
        <dbReference type="SAM" id="Phobius"/>
    </source>
</evidence>
<keyword evidence="8" id="KW-1185">Reference proteome</keyword>
<feature type="transmembrane region" description="Helical" evidence="6">
    <location>
        <begin position="120"/>
        <end position="140"/>
    </location>
</feature>
<comment type="caution">
    <text evidence="7">The sequence shown here is derived from an EMBL/GenBank/DDBJ whole genome shotgun (WGS) entry which is preliminary data.</text>
</comment>
<organism evidence="7 8">
    <name type="scientific">Flavobacterium dankookense</name>
    <dbReference type="NCBI Taxonomy" id="706186"/>
    <lineage>
        <taxon>Bacteria</taxon>
        <taxon>Pseudomonadati</taxon>
        <taxon>Bacteroidota</taxon>
        <taxon>Flavobacteriia</taxon>
        <taxon>Flavobacteriales</taxon>
        <taxon>Flavobacteriaceae</taxon>
        <taxon>Flavobacterium</taxon>
    </lineage>
</organism>
<feature type="transmembrane region" description="Helical" evidence="6">
    <location>
        <begin position="390"/>
        <end position="412"/>
    </location>
</feature>
<sequence>MGIVINQSIKNTVITYIGFAIGAVNSLYMYPHFLEEEFYGITTYILSSANVLFPLMAFGVHNTLIKFFSEYKTENEKKQFLGFVLALPLLIIIPVFAISILGYDSIASFLSRKNHVVYDYVWQIPIIALCMGYFEIFYAWVKVHMQSVYGNFLKEIGLRILISIFLLGVYFQVITVEQFITATMFAYLISMLLMLFYANKVQPISFRFKIPNNAKAILVYSSFIILSGSVANMLLDIDKTMLNQYIEIKNLSYYSVAIFIATVIAVPSRSMHQITYPITAKLMIENKYDELNDLYKKSSITLQIIGGLIYVGIIVNINQLYLLLPDNYRGGIFVVFVIGLSKYFDLILGNNNSIIFNSKYYRAVLFLGLLLGFFAVTLNMIFIPKYGIDGAAIATLISITLYSIAKLLFVVLKMKLYPFTVKNIYALLIGLLCFFGFYYWEFPFHPILNIMLKSALVAIVYVGIVYKARLSGDINGVIEKVFKKLYSN</sequence>
<protein>
    <submittedName>
        <fullName evidence="7">O-antigen/teichoic acid export membrane protein</fullName>
    </submittedName>
</protein>
<dbReference type="PANTHER" id="PTHR30250:SF11">
    <property type="entry name" value="O-ANTIGEN TRANSPORTER-RELATED"/>
    <property type="match status" value="1"/>
</dbReference>
<feature type="transmembrane region" description="Helical" evidence="6">
    <location>
        <begin position="424"/>
        <end position="440"/>
    </location>
</feature>
<feature type="transmembrane region" description="Helical" evidence="6">
    <location>
        <begin position="304"/>
        <end position="324"/>
    </location>
</feature>
<evidence type="ECO:0000256" key="4">
    <source>
        <dbReference type="ARBA" id="ARBA00022989"/>
    </source>
</evidence>
<dbReference type="AlphaFoldDB" id="A0A4R6QBS6"/>
<reference evidence="7 8" key="1">
    <citation type="submission" date="2019-03" db="EMBL/GenBank/DDBJ databases">
        <title>Genomic Encyclopedia of Archaeal and Bacterial Type Strains, Phase II (KMG-II): from individual species to whole genera.</title>
        <authorList>
            <person name="Goeker M."/>
        </authorList>
    </citation>
    <scope>NUCLEOTIDE SEQUENCE [LARGE SCALE GENOMIC DNA]</scope>
    <source>
        <strain evidence="7 8">DSM 25687</strain>
    </source>
</reference>
<gene>
    <name evidence="7" type="ORF">BC748_1540</name>
</gene>
<feature type="transmembrane region" description="Helical" evidence="6">
    <location>
        <begin position="80"/>
        <end position="100"/>
    </location>
</feature>
<dbReference type="Proteomes" id="UP000295260">
    <property type="component" value="Unassembled WGS sequence"/>
</dbReference>
<keyword evidence="4 6" id="KW-1133">Transmembrane helix</keyword>
<keyword evidence="3 6" id="KW-0812">Transmembrane</keyword>
<feature type="transmembrane region" description="Helical" evidence="6">
    <location>
        <begin position="179"/>
        <end position="197"/>
    </location>
</feature>
<dbReference type="GO" id="GO:0005886">
    <property type="term" value="C:plasma membrane"/>
    <property type="evidence" value="ECO:0007669"/>
    <property type="project" value="UniProtKB-SubCell"/>
</dbReference>
<feature type="transmembrane region" description="Helical" evidence="6">
    <location>
        <begin position="330"/>
        <end position="348"/>
    </location>
</feature>
<dbReference type="InterPro" id="IPR050833">
    <property type="entry name" value="Poly_Biosynth_Transport"/>
</dbReference>
<evidence type="ECO:0000256" key="2">
    <source>
        <dbReference type="ARBA" id="ARBA00022475"/>
    </source>
</evidence>
<evidence type="ECO:0000256" key="3">
    <source>
        <dbReference type="ARBA" id="ARBA00022692"/>
    </source>
</evidence>
<feature type="transmembrane region" description="Helical" evidence="6">
    <location>
        <begin position="217"/>
        <end position="235"/>
    </location>
</feature>
<feature type="transmembrane region" description="Helical" evidence="6">
    <location>
        <begin position="152"/>
        <end position="173"/>
    </location>
</feature>
<comment type="subcellular location">
    <subcellularLocation>
        <location evidence="1">Cell membrane</location>
        <topology evidence="1">Multi-pass membrane protein</topology>
    </subcellularLocation>
</comment>
<keyword evidence="5 6" id="KW-0472">Membrane</keyword>
<evidence type="ECO:0000256" key="1">
    <source>
        <dbReference type="ARBA" id="ARBA00004651"/>
    </source>
</evidence>
<dbReference type="RefSeq" id="WP_133532832.1">
    <property type="nucleotide sequence ID" value="NZ_SNXR01000013.1"/>
</dbReference>
<feature type="transmembrane region" description="Helical" evidence="6">
    <location>
        <begin position="12"/>
        <end position="31"/>
    </location>
</feature>
<dbReference type="OrthoDB" id="88014at2"/>
<feature type="transmembrane region" description="Helical" evidence="6">
    <location>
        <begin position="446"/>
        <end position="466"/>
    </location>
</feature>
<feature type="transmembrane region" description="Helical" evidence="6">
    <location>
        <begin position="360"/>
        <end position="384"/>
    </location>
</feature>
<dbReference type="PANTHER" id="PTHR30250">
    <property type="entry name" value="PST FAMILY PREDICTED COLANIC ACID TRANSPORTER"/>
    <property type="match status" value="1"/>
</dbReference>
<accession>A0A4R6QBS6</accession>
<name>A0A4R6QBS6_9FLAO</name>
<feature type="transmembrane region" description="Helical" evidence="6">
    <location>
        <begin position="251"/>
        <end position="268"/>
    </location>
</feature>
<dbReference type="EMBL" id="SNXR01000013">
    <property type="protein sequence ID" value="TDP59293.1"/>
    <property type="molecule type" value="Genomic_DNA"/>
</dbReference>
<proteinExistence type="predicted"/>
<evidence type="ECO:0000313" key="7">
    <source>
        <dbReference type="EMBL" id="TDP59293.1"/>
    </source>
</evidence>